<sequence>MDKNGVIVIERKFKNEHLVAYINPTKNELSLEAKSGSQLLSTYRDNKQPKNKLRPFESILIKL</sequence>
<name>A0A449ARW2_9BACT</name>
<protein>
    <submittedName>
        <fullName evidence="1">Uncharacterized protein</fullName>
    </submittedName>
</protein>
<gene>
    <name evidence="1" type="ORF">NCTC10146_00792</name>
</gene>
<dbReference type="Proteomes" id="UP000290495">
    <property type="component" value="Plasmid 9"/>
</dbReference>
<proteinExistence type="predicted"/>
<dbReference type="SUPFAM" id="SSF51011">
    <property type="entry name" value="Glycosyl hydrolase domain"/>
    <property type="match status" value="1"/>
</dbReference>
<dbReference type="AlphaFoldDB" id="A0A449ARW2"/>
<keyword evidence="1" id="KW-0614">Plasmid</keyword>
<dbReference type="EMBL" id="LR215018">
    <property type="protein sequence ID" value="VEU69299.1"/>
    <property type="molecule type" value="Genomic_DNA"/>
</dbReference>
<dbReference type="InterPro" id="IPR013780">
    <property type="entry name" value="Glyco_hydro_b"/>
</dbReference>
<evidence type="ECO:0000313" key="1">
    <source>
        <dbReference type="EMBL" id="VEU69299.1"/>
    </source>
</evidence>
<geneLocation type="plasmid" evidence="1 2">
    <name>9</name>
</geneLocation>
<organism evidence="1 2">
    <name type="scientific">Mycoplasmopsis canis</name>
    <dbReference type="NCBI Taxonomy" id="29555"/>
    <lineage>
        <taxon>Bacteria</taxon>
        <taxon>Bacillati</taxon>
        <taxon>Mycoplasmatota</taxon>
        <taxon>Mycoplasmoidales</taxon>
        <taxon>Metamycoplasmataceae</taxon>
        <taxon>Mycoplasmopsis</taxon>
    </lineage>
</organism>
<reference evidence="1 2" key="1">
    <citation type="submission" date="2019-01" db="EMBL/GenBank/DDBJ databases">
        <authorList>
            <consortium name="Pathogen Informatics"/>
        </authorList>
    </citation>
    <scope>NUCLEOTIDE SEQUENCE [LARGE SCALE GENOMIC DNA]</scope>
    <source>
        <strain evidence="1 2">NCTC10146</strain>
        <plasmid evidence="2">9</plasmid>
    </source>
</reference>
<accession>A0A449ARW2</accession>
<dbReference type="Gene3D" id="2.60.40.1180">
    <property type="entry name" value="Golgi alpha-mannosidase II"/>
    <property type="match status" value="1"/>
</dbReference>
<evidence type="ECO:0000313" key="2">
    <source>
        <dbReference type="Proteomes" id="UP000290495"/>
    </source>
</evidence>